<reference evidence="8 9" key="1">
    <citation type="submission" date="2017-09" db="EMBL/GenBank/DDBJ databases">
        <title>WGS assembly of Aquilegia coerulea Goldsmith.</title>
        <authorList>
            <person name="Hodges S."/>
            <person name="Kramer E."/>
            <person name="Nordborg M."/>
            <person name="Tomkins J."/>
            <person name="Borevitz J."/>
            <person name="Derieg N."/>
            <person name="Yan J."/>
            <person name="Mihaltcheva S."/>
            <person name="Hayes R.D."/>
            <person name="Rokhsar D."/>
        </authorList>
    </citation>
    <scope>NUCLEOTIDE SEQUENCE [LARGE SCALE GENOMIC DNA]</scope>
    <source>
        <strain evidence="9">cv. Goldsmith</strain>
    </source>
</reference>
<evidence type="ECO:0000313" key="8">
    <source>
        <dbReference type="EMBL" id="PIA53087.1"/>
    </source>
</evidence>
<feature type="compositionally biased region" description="Low complexity" evidence="5">
    <location>
        <begin position="146"/>
        <end position="157"/>
    </location>
</feature>
<evidence type="ECO:0000256" key="4">
    <source>
        <dbReference type="ARBA" id="ARBA00023136"/>
    </source>
</evidence>
<dbReference type="FunCoup" id="A0A2G5EC00">
    <property type="interactions" value="2239"/>
</dbReference>
<protein>
    <recommendedName>
        <fullName evidence="7">CGL160/ATPI domain-containing protein</fullName>
    </recommendedName>
</protein>
<feature type="domain" description="CGL160/ATPI" evidence="7">
    <location>
        <begin position="218"/>
        <end position="278"/>
    </location>
</feature>
<feature type="region of interest" description="Disordered" evidence="5">
    <location>
        <begin position="146"/>
        <end position="169"/>
    </location>
</feature>
<evidence type="ECO:0000256" key="1">
    <source>
        <dbReference type="ARBA" id="ARBA00004141"/>
    </source>
</evidence>
<evidence type="ECO:0000256" key="5">
    <source>
        <dbReference type="SAM" id="MobiDB-lite"/>
    </source>
</evidence>
<comment type="subcellular location">
    <subcellularLocation>
        <location evidence="1">Membrane</location>
        <topology evidence="1">Multi-pass membrane protein</topology>
    </subcellularLocation>
</comment>
<proteinExistence type="predicted"/>
<name>A0A2G5EC00_AQUCA</name>
<dbReference type="PANTHER" id="PTHR34118">
    <property type="entry name" value="NF-KAPPA-B INHIBITOR-LIKE PROTEIN-RELATED"/>
    <property type="match status" value="1"/>
</dbReference>
<dbReference type="OrthoDB" id="2019080at2759"/>
<dbReference type="PANTHER" id="PTHR34118:SF1">
    <property type="entry name" value="NF-KAPPA-B INHIBITOR-LIKE PROTEIN"/>
    <property type="match status" value="1"/>
</dbReference>
<dbReference type="GO" id="GO:0016020">
    <property type="term" value="C:membrane"/>
    <property type="evidence" value="ECO:0007669"/>
    <property type="project" value="UniProtKB-SubCell"/>
</dbReference>
<evidence type="ECO:0000259" key="7">
    <source>
        <dbReference type="Pfam" id="PF24763"/>
    </source>
</evidence>
<dbReference type="InParanoid" id="A0A2G5EC00"/>
<keyword evidence="3 6" id="KW-1133">Transmembrane helix</keyword>
<evidence type="ECO:0000313" key="9">
    <source>
        <dbReference type="Proteomes" id="UP000230069"/>
    </source>
</evidence>
<evidence type="ECO:0000256" key="2">
    <source>
        <dbReference type="ARBA" id="ARBA00022692"/>
    </source>
</evidence>
<gene>
    <name evidence="8" type="ORF">AQUCO_00900008v1</name>
</gene>
<dbReference type="EMBL" id="KZ305026">
    <property type="protein sequence ID" value="PIA53087.1"/>
    <property type="molecule type" value="Genomic_DNA"/>
</dbReference>
<dbReference type="Pfam" id="PF24763">
    <property type="entry name" value="CGL160_C"/>
    <property type="match status" value="1"/>
</dbReference>
<feature type="transmembrane region" description="Helical" evidence="6">
    <location>
        <begin position="226"/>
        <end position="245"/>
    </location>
</feature>
<dbReference type="InterPro" id="IPR056309">
    <property type="entry name" value="CGL160/ATPI_dom"/>
</dbReference>
<keyword evidence="9" id="KW-1185">Reference proteome</keyword>
<sequence length="381" mass="42739">MFYTTTTSTSSSSCLCCVERHRNSCWPELMMKTSATLISSSSTLINFYSHLNSNSNHANVAAVRPIPILLCKSKRKKGTNARLSYCTTNPIQPQPPVTQFDDDHDHVLQNFLMERHLDADFVSKASDLLWLTFNNYLLLNSQKPTTTATTTTTTTNQTPPPSPPHHHLIDNDSGLLKLTKAYQWIFSIDKVAAPLNNKPLPKVFQNDTHQRKRLNLLKYDAIKREMMLLTIIVGTICSGFCLVTLSVQVAISYAAGVVLSCFYLQLLCYHVDNLSRESVPRVFMQKKSKKIGIRSEDVRNLLEKVVSGSAFALSSPRLMIPAAIYGFWGLSNHFSDNLLGFQLVPAMFGMFAYKAAALVQVYRDNEDLLIVFPESWEGSSN</sequence>
<dbReference type="Proteomes" id="UP000230069">
    <property type="component" value="Unassembled WGS sequence"/>
</dbReference>
<evidence type="ECO:0000256" key="6">
    <source>
        <dbReference type="SAM" id="Phobius"/>
    </source>
</evidence>
<dbReference type="AlphaFoldDB" id="A0A2G5EC00"/>
<keyword evidence="2 6" id="KW-0812">Transmembrane</keyword>
<evidence type="ECO:0000256" key="3">
    <source>
        <dbReference type="ARBA" id="ARBA00022989"/>
    </source>
</evidence>
<accession>A0A2G5EC00</accession>
<organism evidence="8 9">
    <name type="scientific">Aquilegia coerulea</name>
    <name type="common">Rocky mountain columbine</name>
    <dbReference type="NCBI Taxonomy" id="218851"/>
    <lineage>
        <taxon>Eukaryota</taxon>
        <taxon>Viridiplantae</taxon>
        <taxon>Streptophyta</taxon>
        <taxon>Embryophyta</taxon>
        <taxon>Tracheophyta</taxon>
        <taxon>Spermatophyta</taxon>
        <taxon>Magnoliopsida</taxon>
        <taxon>Ranunculales</taxon>
        <taxon>Ranunculaceae</taxon>
        <taxon>Thalictroideae</taxon>
        <taxon>Aquilegia</taxon>
    </lineage>
</organism>
<keyword evidence="4 6" id="KW-0472">Membrane</keyword>
<dbReference type="STRING" id="218851.A0A2G5EC00"/>